<dbReference type="EMBL" id="CAJNNV010028782">
    <property type="protein sequence ID" value="CAE8625764.1"/>
    <property type="molecule type" value="Genomic_DNA"/>
</dbReference>
<dbReference type="InterPro" id="IPR013083">
    <property type="entry name" value="Znf_RING/FYVE/PHD"/>
</dbReference>
<dbReference type="PANTHER" id="PTHR22765">
    <property type="entry name" value="RING FINGER AND PROTEASE ASSOCIATED DOMAIN-CONTAINING"/>
    <property type="match status" value="1"/>
</dbReference>
<dbReference type="GO" id="GO:0006511">
    <property type="term" value="P:ubiquitin-dependent protein catabolic process"/>
    <property type="evidence" value="ECO:0007669"/>
    <property type="project" value="TreeGrafter"/>
</dbReference>
<proteinExistence type="predicted"/>
<name>A0A813GNW5_POLGL</name>
<dbReference type="AlphaFoldDB" id="A0A813GNW5"/>
<organism evidence="3 4">
    <name type="scientific">Polarella glacialis</name>
    <name type="common">Dinoflagellate</name>
    <dbReference type="NCBI Taxonomy" id="89957"/>
    <lineage>
        <taxon>Eukaryota</taxon>
        <taxon>Sar</taxon>
        <taxon>Alveolata</taxon>
        <taxon>Dinophyceae</taxon>
        <taxon>Suessiales</taxon>
        <taxon>Suessiaceae</taxon>
        <taxon>Polarella</taxon>
    </lineage>
</organism>
<feature type="non-terminal residue" evidence="3">
    <location>
        <position position="1"/>
    </location>
</feature>
<dbReference type="SUPFAM" id="SSF57850">
    <property type="entry name" value="RING/U-box"/>
    <property type="match status" value="1"/>
</dbReference>
<dbReference type="PANTHER" id="PTHR22765:SF434">
    <property type="entry name" value="GB|AAD18119.1-RELATED"/>
    <property type="match status" value="1"/>
</dbReference>
<dbReference type="GO" id="GO:0008270">
    <property type="term" value="F:zinc ion binding"/>
    <property type="evidence" value="ECO:0007669"/>
    <property type="project" value="UniProtKB-KW"/>
</dbReference>
<comment type="caution">
    <text evidence="3">The sequence shown here is derived from an EMBL/GenBank/DDBJ whole genome shotgun (WGS) entry which is preliminary data.</text>
</comment>
<dbReference type="OrthoDB" id="8062037at2759"/>
<keyword evidence="1" id="KW-0863">Zinc-finger</keyword>
<dbReference type="GO" id="GO:0061630">
    <property type="term" value="F:ubiquitin protein ligase activity"/>
    <property type="evidence" value="ECO:0007669"/>
    <property type="project" value="TreeGrafter"/>
</dbReference>
<gene>
    <name evidence="3" type="ORF">PGLA1383_LOCUS42745</name>
</gene>
<evidence type="ECO:0000313" key="4">
    <source>
        <dbReference type="Proteomes" id="UP000654075"/>
    </source>
</evidence>
<sequence>ARIYELLAHLEFLSPCPADVARVEARQRLASERHIRQRSPSPTPNAALLSPALSLRRSRSFMDLVVDNRPGAPDPVRHSRPVPANLLDNVVARLPTMRMPAERTSEPCTICLEVPSCGEVVTTLQCCHWYHTECIREWLVHSRLCPLCKALAVPDELVQ</sequence>
<dbReference type="PROSITE" id="PS50089">
    <property type="entry name" value="ZF_RING_2"/>
    <property type="match status" value="1"/>
</dbReference>
<feature type="domain" description="RING-type" evidence="2">
    <location>
        <begin position="108"/>
        <end position="149"/>
    </location>
</feature>
<keyword evidence="1" id="KW-0479">Metal-binding</keyword>
<keyword evidence="4" id="KW-1185">Reference proteome</keyword>
<dbReference type="Proteomes" id="UP000654075">
    <property type="component" value="Unassembled WGS sequence"/>
</dbReference>
<dbReference type="InterPro" id="IPR051826">
    <property type="entry name" value="E3_ubiquitin-ligase_domain"/>
</dbReference>
<evidence type="ECO:0000259" key="2">
    <source>
        <dbReference type="PROSITE" id="PS50089"/>
    </source>
</evidence>
<protein>
    <recommendedName>
        <fullName evidence="2">RING-type domain-containing protein</fullName>
    </recommendedName>
</protein>
<reference evidence="3" key="1">
    <citation type="submission" date="2021-02" db="EMBL/GenBank/DDBJ databases">
        <authorList>
            <person name="Dougan E. K."/>
            <person name="Rhodes N."/>
            <person name="Thang M."/>
            <person name="Chan C."/>
        </authorList>
    </citation>
    <scope>NUCLEOTIDE SEQUENCE</scope>
</reference>
<evidence type="ECO:0000256" key="1">
    <source>
        <dbReference type="PROSITE-ProRule" id="PRU00175"/>
    </source>
</evidence>
<evidence type="ECO:0000313" key="3">
    <source>
        <dbReference type="EMBL" id="CAE8625764.1"/>
    </source>
</evidence>
<dbReference type="Pfam" id="PF13639">
    <property type="entry name" value="zf-RING_2"/>
    <property type="match status" value="1"/>
</dbReference>
<dbReference type="Gene3D" id="3.30.40.10">
    <property type="entry name" value="Zinc/RING finger domain, C3HC4 (zinc finger)"/>
    <property type="match status" value="1"/>
</dbReference>
<dbReference type="SMART" id="SM00184">
    <property type="entry name" value="RING"/>
    <property type="match status" value="1"/>
</dbReference>
<accession>A0A813GNW5</accession>
<keyword evidence="1" id="KW-0862">Zinc</keyword>
<dbReference type="InterPro" id="IPR001841">
    <property type="entry name" value="Znf_RING"/>
</dbReference>